<gene>
    <name evidence="4" type="ORF">TRIP_B360028</name>
</gene>
<organism evidence="4">
    <name type="scientific">Uncultured Desulfatiglans sp</name>
    <dbReference type="NCBI Taxonomy" id="1748965"/>
    <lineage>
        <taxon>Bacteria</taxon>
        <taxon>Pseudomonadati</taxon>
        <taxon>Thermodesulfobacteriota</taxon>
        <taxon>Desulfobacteria</taxon>
        <taxon>Desulfatiglandales</taxon>
        <taxon>Desulfatiglandaceae</taxon>
        <taxon>Desulfatiglans</taxon>
        <taxon>environmental samples</taxon>
    </lineage>
</organism>
<evidence type="ECO:0000256" key="2">
    <source>
        <dbReference type="ARBA" id="ARBA00022729"/>
    </source>
</evidence>
<reference evidence="4" key="1">
    <citation type="submission" date="2018-07" db="EMBL/GenBank/DDBJ databases">
        <authorList>
            <consortium name="Genoscope - CEA"/>
            <person name="William W."/>
        </authorList>
    </citation>
    <scope>NUCLEOTIDE SEQUENCE</scope>
    <source>
        <strain evidence="4">IK1</strain>
    </source>
</reference>
<protein>
    <submittedName>
        <fullName evidence="4">VacJ-like lipoprotein</fullName>
    </submittedName>
</protein>
<comment type="similarity">
    <text evidence="1">Belongs to the MlaA family.</text>
</comment>
<dbReference type="GO" id="GO:0016020">
    <property type="term" value="C:membrane"/>
    <property type="evidence" value="ECO:0007669"/>
    <property type="project" value="InterPro"/>
</dbReference>
<dbReference type="InterPro" id="IPR007428">
    <property type="entry name" value="MlaA"/>
</dbReference>
<dbReference type="PANTHER" id="PTHR30035:SF3">
    <property type="entry name" value="INTERMEMBRANE PHOSPHOLIPID TRANSPORT SYSTEM LIPOPROTEIN MLAA"/>
    <property type="match status" value="1"/>
</dbReference>
<dbReference type="EMBL" id="UPXX01000030">
    <property type="protein sequence ID" value="VBB45935.1"/>
    <property type="molecule type" value="Genomic_DNA"/>
</dbReference>
<keyword evidence="2" id="KW-0732">Signal</keyword>
<evidence type="ECO:0000256" key="3">
    <source>
        <dbReference type="SAM" id="MobiDB-lite"/>
    </source>
</evidence>
<dbReference type="PRINTS" id="PR01805">
    <property type="entry name" value="VACJLIPOPROT"/>
</dbReference>
<proteinExistence type="inferred from homology"/>
<evidence type="ECO:0000313" key="4">
    <source>
        <dbReference type="EMBL" id="VBB45935.1"/>
    </source>
</evidence>
<dbReference type="GO" id="GO:0120010">
    <property type="term" value="P:intermembrane phospholipid transfer"/>
    <property type="evidence" value="ECO:0007669"/>
    <property type="project" value="TreeGrafter"/>
</dbReference>
<name>A0A653ADA4_UNCDX</name>
<keyword evidence="4" id="KW-0449">Lipoprotein</keyword>
<feature type="region of interest" description="Disordered" evidence="3">
    <location>
        <begin position="66"/>
        <end position="87"/>
    </location>
</feature>
<dbReference type="PANTHER" id="PTHR30035">
    <property type="entry name" value="LIPOPROTEIN VACJ-RELATED"/>
    <property type="match status" value="1"/>
</dbReference>
<evidence type="ECO:0000256" key="1">
    <source>
        <dbReference type="ARBA" id="ARBA00010634"/>
    </source>
</evidence>
<sequence length="290" mass="32265">MSGLFRRGSKKRASASARFSEVLFCGGAMVLLGFLFFAPAAAFSDQTAQIPAGDGTSEAAVVEANEEPPLDEADLPPWEKEEGGALQPEPIPDPLEPFNRAMFHVNDKLYFWFFKPLATAYDYALPAELRSSFDNFFRNIEMPIRAVNCLLQGRFKDFGNEIARFLINSTIGVAGFGDAAKIVFHLEPGDEDFGQTLGRAGMKPLLFINWPIFGPSSVRDTIGRVGDGFLNPANYILSDWPERAGVSVYDRVNETSLSLGEYESFKRAALDPYVAMRDAYNQYREQKVRE</sequence>
<accession>A0A653ADA4</accession>
<dbReference type="AlphaFoldDB" id="A0A653ADA4"/>
<dbReference type="Pfam" id="PF04333">
    <property type="entry name" value="MlaA"/>
    <property type="match status" value="1"/>
</dbReference>